<accession>A0ABU8X498</accession>
<feature type="transmembrane region" description="Helical" evidence="2">
    <location>
        <begin position="49"/>
        <end position="67"/>
    </location>
</feature>
<keyword evidence="2" id="KW-1133">Transmembrane helix</keyword>
<feature type="region of interest" description="Disordered" evidence="1">
    <location>
        <begin position="182"/>
        <end position="201"/>
    </location>
</feature>
<name>A0ABU8X498_9BURK</name>
<dbReference type="Proteomes" id="UP001367030">
    <property type="component" value="Unassembled WGS sequence"/>
</dbReference>
<dbReference type="RefSeq" id="WP_340333594.1">
    <property type="nucleotide sequence ID" value="NZ_JBBKZS010000001.1"/>
</dbReference>
<dbReference type="EMBL" id="JBBKZS010000001">
    <property type="protein sequence ID" value="MEJ8853507.1"/>
    <property type="molecule type" value="Genomic_DNA"/>
</dbReference>
<organism evidence="3 4">
    <name type="scientific">Variovorax robiniae</name>
    <dbReference type="NCBI Taxonomy" id="1836199"/>
    <lineage>
        <taxon>Bacteria</taxon>
        <taxon>Pseudomonadati</taxon>
        <taxon>Pseudomonadota</taxon>
        <taxon>Betaproteobacteria</taxon>
        <taxon>Burkholderiales</taxon>
        <taxon>Comamonadaceae</taxon>
        <taxon>Variovorax</taxon>
    </lineage>
</organism>
<reference evidence="3 4" key="1">
    <citation type="submission" date="2024-03" db="EMBL/GenBank/DDBJ databases">
        <title>Novel species of the genus Variovorax.</title>
        <authorList>
            <person name="Liu Q."/>
            <person name="Xin Y.-H."/>
        </authorList>
    </citation>
    <scope>NUCLEOTIDE SEQUENCE [LARGE SCALE GENOMIC DNA]</scope>
    <source>
        <strain evidence="3 4">KACC 18901</strain>
    </source>
</reference>
<protein>
    <submittedName>
        <fullName evidence="3">DUF4231 domain-containing protein</fullName>
    </submittedName>
</protein>
<feature type="transmembrane region" description="Helical" evidence="2">
    <location>
        <begin position="73"/>
        <end position="92"/>
    </location>
</feature>
<comment type="caution">
    <text evidence="3">The sequence shown here is derived from an EMBL/GenBank/DDBJ whole genome shotgun (WGS) entry which is preliminary data.</text>
</comment>
<keyword evidence="2" id="KW-0472">Membrane</keyword>
<evidence type="ECO:0000256" key="2">
    <source>
        <dbReference type="SAM" id="Phobius"/>
    </source>
</evidence>
<proteinExistence type="predicted"/>
<dbReference type="InterPro" id="IPR025325">
    <property type="entry name" value="DUF4231"/>
</dbReference>
<gene>
    <name evidence="3" type="ORF">WKW79_02945</name>
</gene>
<dbReference type="Pfam" id="PF14015">
    <property type="entry name" value="DUF4231"/>
    <property type="match status" value="1"/>
</dbReference>
<evidence type="ECO:0000313" key="4">
    <source>
        <dbReference type="Proteomes" id="UP001367030"/>
    </source>
</evidence>
<evidence type="ECO:0000313" key="3">
    <source>
        <dbReference type="EMBL" id="MEJ8853507.1"/>
    </source>
</evidence>
<evidence type="ECO:0000256" key="1">
    <source>
        <dbReference type="SAM" id="MobiDB-lite"/>
    </source>
</evidence>
<dbReference type="NCBIfam" id="NF033634">
    <property type="entry name" value="SLATT_1"/>
    <property type="match status" value="1"/>
</dbReference>
<sequence length="201" mass="21500">MASQTDSAGAFQVPPEVARHPTWLRLEDQLRYYSRTCGNYRRRYQFAKVLQILLGAAIPVLAVSGLPDPDFKRLSALFGASIAALEGLIQLFQWHALWLQYRDTSEQLKREKWLMLAGAEPYTGGPTSATLTLLAARIEALMSTEHDAWVGTLKQAAAPAPVAAPVTALVAASAPTIGPTLTLAPTPSPAQTPALAPAAKG</sequence>
<keyword evidence="2" id="KW-0812">Transmembrane</keyword>
<keyword evidence="4" id="KW-1185">Reference proteome</keyword>